<dbReference type="RefSeq" id="WP_069477187.1">
    <property type="nucleotide sequence ID" value="NZ_CP017111.1"/>
</dbReference>
<organism evidence="1 2">
    <name type="scientific">Sulfurospirillum halorespirans DSM 13726</name>
    <dbReference type="NCBI Taxonomy" id="1193502"/>
    <lineage>
        <taxon>Bacteria</taxon>
        <taxon>Pseudomonadati</taxon>
        <taxon>Campylobacterota</taxon>
        <taxon>Epsilonproteobacteria</taxon>
        <taxon>Campylobacterales</taxon>
        <taxon>Sulfurospirillaceae</taxon>
        <taxon>Sulfurospirillum</taxon>
    </lineage>
</organism>
<dbReference type="PATRIC" id="fig|1193502.14.peg.447"/>
<gene>
    <name evidence="1" type="ORF">SHALO_0434</name>
</gene>
<accession>A0A1D7TH15</accession>
<dbReference type="STRING" id="1193502.SHALO_0434"/>
<dbReference type="InterPro" id="IPR011652">
    <property type="entry name" value="MORN_2"/>
</dbReference>
<dbReference type="Proteomes" id="UP000094609">
    <property type="component" value="Chromosome"/>
</dbReference>
<dbReference type="EMBL" id="CP017111">
    <property type="protein sequence ID" value="AOO64230.1"/>
    <property type="molecule type" value="Genomic_DNA"/>
</dbReference>
<evidence type="ECO:0000313" key="1">
    <source>
        <dbReference type="EMBL" id="AOO64230.1"/>
    </source>
</evidence>
<name>A0A1D7TH15_9BACT</name>
<dbReference type="Gene3D" id="3.90.930.1">
    <property type="match status" value="1"/>
</dbReference>
<dbReference type="Pfam" id="PF07661">
    <property type="entry name" value="MORN_2"/>
    <property type="match status" value="5"/>
</dbReference>
<dbReference type="KEGG" id="shal:SHALO_0434"/>
<keyword evidence="2" id="KW-1185">Reference proteome</keyword>
<sequence>MKWLLILLLSITLYGAEKIYEYGDLEERHDGVLIEVKTHALANGTGKFYYDSGKLRGETPFKEGKREGVGKTYYESGELQGETPFKNDVVEGLRKSYFKSGTVQSETPFINDKAEGIAKIYYPSGKLQSETPFHENKAEGISKLYYESGKLTNEIEFKNSSPVSGFQYDEKGAKTPMSEAQLKAMNL</sequence>
<reference evidence="2" key="1">
    <citation type="submission" date="2016-08" db="EMBL/GenBank/DDBJ databases">
        <title>Complete genome sequence of the organohalide-respiring Epsilonproteobacterium Sulfurospirillum halorespirans.</title>
        <authorList>
            <person name="Goris T."/>
            <person name="Zimmermann J."/>
            <person name="Schenz B."/>
            <person name="Lemos M."/>
            <person name="Hackermueller J."/>
            <person name="Diekert G."/>
        </authorList>
    </citation>
    <scope>NUCLEOTIDE SEQUENCE [LARGE SCALE GENOMIC DNA]</scope>
    <source>
        <strain>DSM 13726</strain>
        <strain evidence="2">PCE-M2</strain>
    </source>
</reference>
<evidence type="ECO:0000313" key="2">
    <source>
        <dbReference type="Proteomes" id="UP000094609"/>
    </source>
</evidence>
<dbReference type="SUPFAM" id="SSF82185">
    <property type="entry name" value="Histone H3 K4-specific methyltransferase SET7/9 N-terminal domain"/>
    <property type="match status" value="1"/>
</dbReference>
<evidence type="ECO:0008006" key="3">
    <source>
        <dbReference type="Google" id="ProtNLM"/>
    </source>
</evidence>
<protein>
    <recommendedName>
        <fullName evidence="3">MORN repeat protein</fullName>
    </recommendedName>
</protein>
<proteinExistence type="predicted"/>
<dbReference type="AlphaFoldDB" id="A0A1D7TH15"/>